<dbReference type="Pfam" id="PF14523">
    <property type="entry name" value="Syntaxin_2"/>
    <property type="match status" value="1"/>
</dbReference>
<dbReference type="Gene3D" id="1.20.58.70">
    <property type="match status" value="1"/>
</dbReference>
<comment type="caution">
    <text evidence="2">The sequence shown here is derived from an EMBL/GenBank/DDBJ whole genome shotgun (WGS) entry which is preliminary data.</text>
</comment>
<gene>
    <name evidence="2" type="ORF">TPAB3V08_LOCUS15218</name>
</gene>
<evidence type="ECO:0000313" key="3">
    <source>
        <dbReference type="Proteomes" id="UP001153148"/>
    </source>
</evidence>
<reference evidence="2" key="1">
    <citation type="submission" date="2021-03" db="EMBL/GenBank/DDBJ databases">
        <authorList>
            <person name="Tran Van P."/>
        </authorList>
    </citation>
    <scope>NUCLEOTIDE SEQUENCE</scope>
</reference>
<sequence length="62" mass="7017">MDGNYSFSSYHNGGPGREKDFQKLAQTIGTSIQKISQNVLSMQKMVIQLDTPQDTQELRNQL</sequence>
<accession>A0ABN7PQ15</accession>
<dbReference type="InterPro" id="IPR006011">
    <property type="entry name" value="Syntaxin_N"/>
</dbReference>
<feature type="domain" description="Syntaxin N-terminal" evidence="1">
    <location>
        <begin position="24"/>
        <end position="62"/>
    </location>
</feature>
<keyword evidence="3" id="KW-1185">Reference proteome</keyword>
<protein>
    <recommendedName>
        <fullName evidence="1">Syntaxin N-terminal domain-containing protein</fullName>
    </recommendedName>
</protein>
<name>A0ABN7PQ15_TIMPD</name>
<dbReference type="SUPFAM" id="SSF47661">
    <property type="entry name" value="t-snare proteins"/>
    <property type="match status" value="1"/>
</dbReference>
<dbReference type="InterPro" id="IPR010989">
    <property type="entry name" value="SNARE"/>
</dbReference>
<evidence type="ECO:0000313" key="2">
    <source>
        <dbReference type="EMBL" id="CAG2068275.1"/>
    </source>
</evidence>
<proteinExistence type="predicted"/>
<organism evidence="2 3">
    <name type="scientific">Timema podura</name>
    <name type="common">Walking stick</name>
    <dbReference type="NCBI Taxonomy" id="61482"/>
    <lineage>
        <taxon>Eukaryota</taxon>
        <taxon>Metazoa</taxon>
        <taxon>Ecdysozoa</taxon>
        <taxon>Arthropoda</taxon>
        <taxon>Hexapoda</taxon>
        <taxon>Insecta</taxon>
        <taxon>Pterygota</taxon>
        <taxon>Neoptera</taxon>
        <taxon>Polyneoptera</taxon>
        <taxon>Phasmatodea</taxon>
        <taxon>Timematodea</taxon>
        <taxon>Timematoidea</taxon>
        <taxon>Timematidae</taxon>
        <taxon>Timema</taxon>
    </lineage>
</organism>
<dbReference type="EMBL" id="CAJPIN010085745">
    <property type="protein sequence ID" value="CAG2068275.1"/>
    <property type="molecule type" value="Genomic_DNA"/>
</dbReference>
<dbReference type="Proteomes" id="UP001153148">
    <property type="component" value="Unassembled WGS sequence"/>
</dbReference>
<evidence type="ECO:0000259" key="1">
    <source>
        <dbReference type="Pfam" id="PF14523"/>
    </source>
</evidence>